<comment type="caution">
    <text evidence="2">The sequence shown here is derived from an EMBL/GenBank/DDBJ whole genome shotgun (WGS) entry which is preliminary data.</text>
</comment>
<evidence type="ECO:0000313" key="3">
    <source>
        <dbReference type="Proteomes" id="UP001620295"/>
    </source>
</evidence>
<reference evidence="2 3" key="1">
    <citation type="submission" date="2024-11" db="EMBL/GenBank/DDBJ databases">
        <title>The Natural Products Discovery Center: Release of the First 8490 Sequenced Strains for Exploring Actinobacteria Biosynthetic Diversity.</title>
        <authorList>
            <person name="Kalkreuter E."/>
            <person name="Kautsar S.A."/>
            <person name="Yang D."/>
            <person name="Bader C.D."/>
            <person name="Teijaro C.N."/>
            <person name="Fluegel L."/>
            <person name="Davis C.M."/>
            <person name="Simpson J.R."/>
            <person name="Lauterbach L."/>
            <person name="Steele A.D."/>
            <person name="Gui C."/>
            <person name="Meng S."/>
            <person name="Li G."/>
            <person name="Viehrig K."/>
            <person name="Ye F."/>
            <person name="Su P."/>
            <person name="Kiefer A.F."/>
            <person name="Nichols A."/>
            <person name="Cepeda A.J."/>
            <person name="Yan W."/>
            <person name="Fan B."/>
            <person name="Jiang Y."/>
            <person name="Adhikari A."/>
            <person name="Zheng C.-J."/>
            <person name="Schuster L."/>
            <person name="Cowan T.M."/>
            <person name="Smanski M.J."/>
            <person name="Chevrette M.G."/>
            <person name="De Carvalho L.P.S."/>
            <person name="Shen B."/>
        </authorList>
    </citation>
    <scope>NUCLEOTIDE SEQUENCE [LARGE SCALE GENOMIC DNA]</scope>
    <source>
        <strain evidence="2 3">NPDC020863</strain>
    </source>
</reference>
<name>A0ABW8LJQ1_9ACTN</name>
<dbReference type="EMBL" id="JBJDQH010000004">
    <property type="protein sequence ID" value="MFK4265798.1"/>
    <property type="molecule type" value="Genomic_DNA"/>
</dbReference>
<sequence>MTNNGQVALAFTSGYLLGRGHRMRSALALAGLTAGRRLVSGRGVPGPVPGAPSELGKLGHEVRDQLVAAGRSAAMSAASHRIDALSDRLEHRAEALRHGSDGHKGAEETKADEAKEGKEAKAKETKAAKETEEPEKAKGTRESDEARRKRTTDRPERPRKRVGAGGSERRGRG</sequence>
<evidence type="ECO:0000313" key="2">
    <source>
        <dbReference type="EMBL" id="MFK4265798.1"/>
    </source>
</evidence>
<dbReference type="RefSeq" id="WP_358640534.1">
    <property type="nucleotide sequence ID" value="NZ_JBFACG010000041.1"/>
</dbReference>
<proteinExistence type="predicted"/>
<feature type="compositionally biased region" description="Basic and acidic residues" evidence="1">
    <location>
        <begin position="89"/>
        <end position="156"/>
    </location>
</feature>
<dbReference type="Proteomes" id="UP001620295">
    <property type="component" value="Unassembled WGS sequence"/>
</dbReference>
<protein>
    <submittedName>
        <fullName evidence="2">Uncharacterized protein</fullName>
    </submittedName>
</protein>
<feature type="region of interest" description="Disordered" evidence="1">
    <location>
        <begin position="89"/>
        <end position="173"/>
    </location>
</feature>
<keyword evidence="3" id="KW-1185">Reference proteome</keyword>
<organism evidence="2 3">
    <name type="scientific">Streptomyces milbemycinicus</name>
    <dbReference type="NCBI Taxonomy" id="476552"/>
    <lineage>
        <taxon>Bacteria</taxon>
        <taxon>Bacillati</taxon>
        <taxon>Actinomycetota</taxon>
        <taxon>Actinomycetes</taxon>
        <taxon>Kitasatosporales</taxon>
        <taxon>Streptomycetaceae</taxon>
        <taxon>Streptomyces</taxon>
    </lineage>
</organism>
<evidence type="ECO:0000256" key="1">
    <source>
        <dbReference type="SAM" id="MobiDB-lite"/>
    </source>
</evidence>
<accession>A0ABW8LJQ1</accession>
<gene>
    <name evidence="2" type="ORF">ACI2L5_12750</name>
</gene>